<name>A0ABY9AL64_PARCI</name>
<dbReference type="Proteomes" id="UP001242732">
    <property type="component" value="Chromosome"/>
</dbReference>
<dbReference type="EMBL" id="CP127363">
    <property type="protein sequence ID" value="WIY47579.1"/>
    <property type="molecule type" value="Genomic_DNA"/>
</dbReference>
<accession>A0ABY9AL64</accession>
<reference evidence="1 2" key="1">
    <citation type="submission" date="2023-06" db="EMBL/GenBank/DDBJ databases">
        <authorList>
            <person name="Ham H."/>
            <person name="Park D.S."/>
        </authorList>
    </citation>
    <scope>NUCLEOTIDE SEQUENCE [LARGE SCALE GENOMIC DNA]</scope>
    <source>
        <strain evidence="1 2">KACC 17005</strain>
    </source>
</reference>
<sequence>MVVALFNEIGATRPIAVRTKKAGGFMPYVSLNYKNNSAAPVGKWTCAPTSNLQPFGEVPPTNKTGGPNFCGQCVSYVKKVCPSLPGTTQWRKGAQVKDNQSIAPGTAIATFNASGHYEGHAAIYVSQDAAGIKVYDQYVTPPSPKAVGPRVLRWGAHGNSNNGNNFYVIE</sequence>
<keyword evidence="2" id="KW-1185">Reference proteome</keyword>
<dbReference type="InterPro" id="IPR047746">
    <property type="entry name" value="Dae2/Tae2-like"/>
</dbReference>
<protein>
    <submittedName>
        <fullName evidence="1">BPSL0067 family protein</fullName>
    </submittedName>
</protein>
<evidence type="ECO:0000313" key="1">
    <source>
        <dbReference type="EMBL" id="WIY47579.1"/>
    </source>
</evidence>
<evidence type="ECO:0000313" key="2">
    <source>
        <dbReference type="Proteomes" id="UP001242732"/>
    </source>
</evidence>
<gene>
    <name evidence="1" type="ORF">QRO08_17280</name>
</gene>
<dbReference type="NCBIfam" id="NF033857">
    <property type="entry name" value="BPSL0067_fam"/>
    <property type="match status" value="1"/>
</dbReference>
<proteinExistence type="predicted"/>
<organism evidence="1 2">
    <name type="scientific">Paracidovorax citrulli</name>
    <name type="common">Acidovorax citrulli</name>
    <dbReference type="NCBI Taxonomy" id="80869"/>
    <lineage>
        <taxon>Bacteria</taxon>
        <taxon>Pseudomonadati</taxon>
        <taxon>Pseudomonadota</taxon>
        <taxon>Betaproteobacteria</taxon>
        <taxon>Burkholderiales</taxon>
        <taxon>Comamonadaceae</taxon>
        <taxon>Paracidovorax</taxon>
    </lineage>
</organism>